<protein>
    <recommendedName>
        <fullName evidence="2">Anti-sigma factor antagonist</fullName>
    </recommendedName>
</protein>
<sequence>MELKLSFQKLDKALVITLDGEFDLHTAEKFKKRVGNKIAAGNTRIILDLGGVEFIDSSGLGAILSKYKKLDKMNGKLIVTNVTPQVKRIFEVSGILRIIDIYSSQKEALDNI</sequence>
<dbReference type="InterPro" id="IPR036513">
    <property type="entry name" value="STAS_dom_sf"/>
</dbReference>
<dbReference type="NCBIfam" id="TIGR00377">
    <property type="entry name" value="ant_ant_sig"/>
    <property type="match status" value="1"/>
</dbReference>
<name>L0K7N1_HALHC</name>
<dbReference type="EMBL" id="CP003359">
    <property type="protein sequence ID" value="AGB40560.1"/>
    <property type="molecule type" value="Genomic_DNA"/>
</dbReference>
<dbReference type="PROSITE" id="PS50801">
    <property type="entry name" value="STAS"/>
    <property type="match status" value="1"/>
</dbReference>
<dbReference type="InterPro" id="IPR003658">
    <property type="entry name" value="Anti-sigma_ant"/>
</dbReference>
<keyword evidence="5" id="KW-1185">Reference proteome</keyword>
<dbReference type="KEGG" id="hhl:Halha_0586"/>
<evidence type="ECO:0000256" key="2">
    <source>
        <dbReference type="RuleBase" id="RU003749"/>
    </source>
</evidence>
<dbReference type="Proteomes" id="UP000010880">
    <property type="component" value="Chromosome"/>
</dbReference>
<gene>
    <name evidence="4" type="ordered locus">Halha_0586</name>
</gene>
<dbReference type="OrthoDB" id="9796601at2"/>
<evidence type="ECO:0000313" key="5">
    <source>
        <dbReference type="Proteomes" id="UP000010880"/>
    </source>
</evidence>
<evidence type="ECO:0000256" key="1">
    <source>
        <dbReference type="ARBA" id="ARBA00009013"/>
    </source>
</evidence>
<proteinExistence type="inferred from homology"/>
<dbReference type="Gene3D" id="3.30.750.24">
    <property type="entry name" value="STAS domain"/>
    <property type="match status" value="1"/>
</dbReference>
<dbReference type="PANTHER" id="PTHR33495">
    <property type="entry name" value="ANTI-SIGMA FACTOR ANTAGONIST TM_1081-RELATED-RELATED"/>
    <property type="match status" value="1"/>
</dbReference>
<dbReference type="AlphaFoldDB" id="L0K7N1"/>
<dbReference type="eggNOG" id="COG1366">
    <property type="taxonomic scope" value="Bacteria"/>
</dbReference>
<dbReference type="HOGENOM" id="CLU_115403_6_1_9"/>
<dbReference type="RefSeq" id="WP_015326286.1">
    <property type="nucleotide sequence ID" value="NC_019978.1"/>
</dbReference>
<evidence type="ECO:0000313" key="4">
    <source>
        <dbReference type="EMBL" id="AGB40560.1"/>
    </source>
</evidence>
<dbReference type="CDD" id="cd07043">
    <property type="entry name" value="STAS_anti-anti-sigma_factors"/>
    <property type="match status" value="1"/>
</dbReference>
<feature type="domain" description="STAS" evidence="3">
    <location>
        <begin position="3"/>
        <end position="112"/>
    </location>
</feature>
<organism evidence="4 5">
    <name type="scientific">Halobacteroides halobius (strain ATCC 35273 / DSM 5150 / MD-1)</name>
    <dbReference type="NCBI Taxonomy" id="748449"/>
    <lineage>
        <taxon>Bacteria</taxon>
        <taxon>Bacillati</taxon>
        <taxon>Bacillota</taxon>
        <taxon>Clostridia</taxon>
        <taxon>Halanaerobiales</taxon>
        <taxon>Halobacteroidaceae</taxon>
        <taxon>Halobacteroides</taxon>
    </lineage>
</organism>
<dbReference type="InterPro" id="IPR002645">
    <property type="entry name" value="STAS_dom"/>
</dbReference>
<comment type="similarity">
    <text evidence="1 2">Belongs to the anti-sigma-factor antagonist family.</text>
</comment>
<dbReference type="PATRIC" id="fig|748449.3.peg.547"/>
<dbReference type="GO" id="GO:0043856">
    <property type="term" value="F:anti-sigma factor antagonist activity"/>
    <property type="evidence" value="ECO:0007669"/>
    <property type="project" value="InterPro"/>
</dbReference>
<evidence type="ECO:0000259" key="3">
    <source>
        <dbReference type="PROSITE" id="PS50801"/>
    </source>
</evidence>
<dbReference type="STRING" id="748449.Halha_0586"/>
<dbReference type="SUPFAM" id="SSF52091">
    <property type="entry name" value="SpoIIaa-like"/>
    <property type="match status" value="1"/>
</dbReference>
<dbReference type="Pfam" id="PF01740">
    <property type="entry name" value="STAS"/>
    <property type="match status" value="1"/>
</dbReference>
<dbReference type="PANTHER" id="PTHR33495:SF2">
    <property type="entry name" value="ANTI-SIGMA FACTOR ANTAGONIST TM_1081-RELATED"/>
    <property type="match status" value="1"/>
</dbReference>
<accession>L0K7N1</accession>
<reference evidence="5" key="1">
    <citation type="submission" date="2012-02" db="EMBL/GenBank/DDBJ databases">
        <title>The complete genome of Halobacteroides halobius DSM 5150.</title>
        <authorList>
            <person name="Lucas S."/>
            <person name="Copeland A."/>
            <person name="Lapidus A."/>
            <person name="Glavina del Rio T."/>
            <person name="Dalin E."/>
            <person name="Tice H."/>
            <person name="Bruce D."/>
            <person name="Goodwin L."/>
            <person name="Pitluck S."/>
            <person name="Peters L."/>
            <person name="Mikhailova N."/>
            <person name="Gu W."/>
            <person name="Kyrpides N."/>
            <person name="Mavromatis K."/>
            <person name="Ivanova N."/>
            <person name="Brettin T."/>
            <person name="Detter J.C."/>
            <person name="Han C."/>
            <person name="Larimer F."/>
            <person name="Land M."/>
            <person name="Hauser L."/>
            <person name="Markowitz V."/>
            <person name="Cheng J.-F."/>
            <person name="Hugenholtz P."/>
            <person name="Woyke T."/>
            <person name="Wu D."/>
            <person name="Tindall B."/>
            <person name="Pomrenke H."/>
            <person name="Brambilla E."/>
            <person name="Klenk H.-P."/>
            <person name="Eisen J.A."/>
        </authorList>
    </citation>
    <scope>NUCLEOTIDE SEQUENCE [LARGE SCALE GENOMIC DNA]</scope>
    <source>
        <strain evidence="5">ATCC 35273 / DSM 5150 / MD-1</strain>
    </source>
</reference>